<organism evidence="1 2">
    <name type="scientific">'Chrysanthemum coronarium' phytoplasma</name>
    <dbReference type="NCBI Taxonomy" id="1520703"/>
    <lineage>
        <taxon>Bacteria</taxon>
        <taxon>Bacillati</taxon>
        <taxon>Mycoplasmatota</taxon>
        <taxon>Mollicutes</taxon>
        <taxon>Acholeplasmatales</taxon>
        <taxon>Acholeplasmataceae</taxon>
        <taxon>Candidatus Phytoplasma</taxon>
        <taxon>16SrI (Aster yellows group)</taxon>
    </lineage>
</organism>
<dbReference type="PROSITE" id="PS51463">
    <property type="entry name" value="P_GLUCOSE_ISOMERASE_3"/>
    <property type="match status" value="1"/>
</dbReference>
<name>A0ABQ0J443_9MOLU</name>
<dbReference type="InterPro" id="IPR001672">
    <property type="entry name" value="G6P_Isomerase"/>
</dbReference>
<proteinExistence type="predicted"/>
<protein>
    <submittedName>
        <fullName evidence="1">Glucose-6-phosphate isomerase</fullName>
    </submittedName>
</protein>
<dbReference type="GO" id="GO:0016853">
    <property type="term" value="F:isomerase activity"/>
    <property type="evidence" value="ECO:0007669"/>
    <property type="project" value="UniProtKB-KW"/>
</dbReference>
<reference evidence="1 2" key="2">
    <citation type="journal article" date="2014" name="Genome Announc.">
        <title>Draft Genome Sequence of 'Candidatus Phytoplasma asteris' Strain OY-V, an Unculturable Plant-Pathogenic Bacterium.</title>
        <authorList>
            <person name="Kakizawa S."/>
            <person name="Makino A."/>
            <person name="Ishii Y."/>
            <person name="Tamaki H."/>
            <person name="Kamagata Y."/>
        </authorList>
    </citation>
    <scope>NUCLEOTIDE SEQUENCE [LARGE SCALE GENOMIC DNA]</scope>
    <source>
        <strain evidence="1 2">OY-V</strain>
    </source>
</reference>
<dbReference type="InterPro" id="IPR046348">
    <property type="entry name" value="SIS_dom_sf"/>
</dbReference>
<dbReference type="SUPFAM" id="SSF53697">
    <property type="entry name" value="SIS domain"/>
    <property type="match status" value="1"/>
</dbReference>
<dbReference type="Gene3D" id="3.40.50.10490">
    <property type="entry name" value="Glucose-6-phosphate isomerase like protein, domain 1"/>
    <property type="match status" value="1"/>
</dbReference>
<keyword evidence="2" id="KW-1185">Reference proteome</keyword>
<feature type="non-terminal residue" evidence="1">
    <location>
        <position position="1"/>
    </location>
</feature>
<evidence type="ECO:0000313" key="2">
    <source>
        <dbReference type="Proteomes" id="UP000028900"/>
    </source>
</evidence>
<dbReference type="EMBL" id="BBIY01000121">
    <property type="protein sequence ID" value="GAK74358.1"/>
    <property type="molecule type" value="Genomic_DNA"/>
</dbReference>
<keyword evidence="1" id="KW-0413">Isomerase</keyword>
<evidence type="ECO:0000313" key="1">
    <source>
        <dbReference type="EMBL" id="GAK74358.1"/>
    </source>
</evidence>
<accession>A0ABQ0J443</accession>
<comment type="caution">
    <text evidence="1">The sequence shown here is derived from an EMBL/GenBank/DDBJ whole genome shotgun (WGS) entry which is preliminary data.</text>
</comment>
<dbReference type="Proteomes" id="UP000028900">
    <property type="component" value="Unassembled WGS sequence"/>
</dbReference>
<sequence length="67" mass="7880">GGRFSVFTSVGILPFVFANLDVVSMMKGALQAYHDTFQEDLFQNQAYQYALARYLLHIQQNKKWNYW</sequence>
<reference evidence="2" key="1">
    <citation type="journal article" date="2014" name="Genome Announc.">
        <title>Draft Genome Sequence of ''Candidatus Phytoplasma asteris'' Strain OY-V, an Unculturable Plant-Pathogenic Bacterium.</title>
        <authorList>
            <person name="Kakizawa S."/>
            <person name="Makino A."/>
            <person name="Ishii Y."/>
            <person name="Tamaki H."/>
            <person name="Kamagata Y."/>
        </authorList>
    </citation>
    <scope>NUCLEOTIDE SEQUENCE [LARGE SCALE GENOMIC DNA]</scope>
    <source>
        <strain evidence="2">OY-V</strain>
    </source>
</reference>
<gene>
    <name evidence="1" type="primary">pgi</name>
    <name evidence="1" type="ORF">OYV_08640</name>
</gene>